<dbReference type="AlphaFoldDB" id="W9R377"/>
<dbReference type="OrthoDB" id="1920267at2759"/>
<name>W9R377_9ROSA</name>
<proteinExistence type="predicted"/>
<feature type="compositionally biased region" description="Low complexity" evidence="1">
    <location>
        <begin position="21"/>
        <end position="35"/>
    </location>
</feature>
<protein>
    <submittedName>
        <fullName evidence="2">Uncharacterized protein</fullName>
    </submittedName>
</protein>
<accession>W9R377</accession>
<dbReference type="eggNOG" id="ENOG502S4F3">
    <property type="taxonomic scope" value="Eukaryota"/>
</dbReference>
<feature type="region of interest" description="Disordered" evidence="1">
    <location>
        <begin position="243"/>
        <end position="273"/>
    </location>
</feature>
<dbReference type="KEGG" id="mnt:21407013"/>
<feature type="compositionally biased region" description="Polar residues" evidence="1">
    <location>
        <begin position="243"/>
        <end position="259"/>
    </location>
</feature>
<dbReference type="Proteomes" id="UP000030645">
    <property type="component" value="Unassembled WGS sequence"/>
</dbReference>
<evidence type="ECO:0000256" key="1">
    <source>
        <dbReference type="SAM" id="MobiDB-lite"/>
    </source>
</evidence>
<sequence length="532" mass="60253">MGNETKFKQNLKLRRRENDSDSLSNDSRSSLSSASTRKKHKLVSSLISLDKGEAMNNGRVQKNVKIGLSKNRQLHFEKGKRKRIERTSKNTLPDLKKDSSREKGTETSGDEFAAVDDVKFFMKSLLEDLKVGRENLFEWMKEEMQKLVVDDADIQREKREFRHKKRSAQVEDQGNFENIGLHDQYNFKEEKNQVHHQKSVRKNNLVRHQNSFKEDVPMQHQNKLQGARVQHPKDFKENTNVQAQNNFESGIREQTSSDGSSERTTESNEDSGFDHCYQTLEDLEDYAQPARGESLSWPANHSTQMHHQKNFLSCRKSEGCNGGTLVNFVEGKRMPISSSLEAPEHRGTYDQEIESITSSLKENGEDLGVSIESNITFHPSNQADSSMHLMLPTALTGQPCLESHRLGISSDNYIQPSGNRRIINFGGADHNGYFSGVQTGEPKRSFARLCFGNVGSFVQKSTPNSIIGTDFPVSLSQSTDTSFNTPRNEFIIDRDRNNISSLKMDVGAINYSGGSYDLSENHVANKVYQPFK</sequence>
<organism evidence="2 3">
    <name type="scientific">Morus notabilis</name>
    <dbReference type="NCBI Taxonomy" id="981085"/>
    <lineage>
        <taxon>Eukaryota</taxon>
        <taxon>Viridiplantae</taxon>
        <taxon>Streptophyta</taxon>
        <taxon>Embryophyta</taxon>
        <taxon>Tracheophyta</taxon>
        <taxon>Spermatophyta</taxon>
        <taxon>Magnoliopsida</taxon>
        <taxon>eudicotyledons</taxon>
        <taxon>Gunneridae</taxon>
        <taxon>Pentapetalae</taxon>
        <taxon>rosids</taxon>
        <taxon>fabids</taxon>
        <taxon>Rosales</taxon>
        <taxon>Moraceae</taxon>
        <taxon>Moreae</taxon>
        <taxon>Morus</taxon>
    </lineage>
</organism>
<feature type="region of interest" description="Disordered" evidence="1">
    <location>
        <begin position="76"/>
        <end position="108"/>
    </location>
</feature>
<gene>
    <name evidence="2" type="ORF">L484_024267</name>
</gene>
<dbReference type="EMBL" id="KE343612">
    <property type="protein sequence ID" value="EXB37341.1"/>
    <property type="molecule type" value="Genomic_DNA"/>
</dbReference>
<feature type="region of interest" description="Disordered" evidence="1">
    <location>
        <begin position="1"/>
        <end position="39"/>
    </location>
</feature>
<keyword evidence="3" id="KW-1185">Reference proteome</keyword>
<evidence type="ECO:0000313" key="3">
    <source>
        <dbReference type="Proteomes" id="UP000030645"/>
    </source>
</evidence>
<evidence type="ECO:0000313" key="2">
    <source>
        <dbReference type="EMBL" id="EXB37341.1"/>
    </source>
</evidence>
<feature type="compositionally biased region" description="Basic and acidic residues" evidence="1">
    <location>
        <begin position="94"/>
        <end position="105"/>
    </location>
</feature>
<reference evidence="3" key="1">
    <citation type="submission" date="2013-01" db="EMBL/GenBank/DDBJ databases">
        <title>Draft Genome Sequence of a Mulberry Tree, Morus notabilis C.K. Schneid.</title>
        <authorList>
            <person name="He N."/>
            <person name="Zhao S."/>
        </authorList>
    </citation>
    <scope>NUCLEOTIDE SEQUENCE</scope>
</reference>